<dbReference type="EMBL" id="CP133615">
    <property type="protein sequence ID" value="WMV23033.1"/>
    <property type="molecule type" value="Genomic_DNA"/>
</dbReference>
<proteinExistence type="predicted"/>
<reference evidence="1" key="1">
    <citation type="submission" date="2023-08" db="EMBL/GenBank/DDBJ databases">
        <title>A de novo genome assembly of Solanum verrucosum Schlechtendal, a Mexican diploid species geographically isolated from the other diploid A-genome species in potato relatives.</title>
        <authorList>
            <person name="Hosaka K."/>
        </authorList>
    </citation>
    <scope>NUCLEOTIDE SEQUENCE</scope>
    <source>
        <tissue evidence="1">Young leaves</tissue>
    </source>
</reference>
<keyword evidence="2" id="KW-1185">Reference proteome</keyword>
<name>A0AAF0TQS3_SOLVR</name>
<dbReference type="Proteomes" id="UP001234989">
    <property type="component" value="Chromosome 4"/>
</dbReference>
<organism evidence="1 2">
    <name type="scientific">Solanum verrucosum</name>
    <dbReference type="NCBI Taxonomy" id="315347"/>
    <lineage>
        <taxon>Eukaryota</taxon>
        <taxon>Viridiplantae</taxon>
        <taxon>Streptophyta</taxon>
        <taxon>Embryophyta</taxon>
        <taxon>Tracheophyta</taxon>
        <taxon>Spermatophyta</taxon>
        <taxon>Magnoliopsida</taxon>
        <taxon>eudicotyledons</taxon>
        <taxon>Gunneridae</taxon>
        <taxon>Pentapetalae</taxon>
        <taxon>asterids</taxon>
        <taxon>lamiids</taxon>
        <taxon>Solanales</taxon>
        <taxon>Solanaceae</taxon>
        <taxon>Solanoideae</taxon>
        <taxon>Solaneae</taxon>
        <taxon>Solanum</taxon>
    </lineage>
</organism>
<gene>
    <name evidence="1" type="ORF">MTR67_016418</name>
</gene>
<accession>A0AAF0TQS3</accession>
<sequence>MGSTTHTKEEKRE</sequence>
<evidence type="ECO:0000313" key="1">
    <source>
        <dbReference type="EMBL" id="WMV23033.1"/>
    </source>
</evidence>
<protein>
    <submittedName>
        <fullName evidence="1">Uncharacterized protein</fullName>
    </submittedName>
</protein>
<evidence type="ECO:0000313" key="2">
    <source>
        <dbReference type="Proteomes" id="UP001234989"/>
    </source>
</evidence>